<organism evidence="1">
    <name type="scientific">Rhizobium phage LG08</name>
    <dbReference type="NCBI Taxonomy" id="3129229"/>
    <lineage>
        <taxon>Viruses</taxon>
        <taxon>Duplodnaviria</taxon>
        <taxon>Heunggongvirae</taxon>
        <taxon>Uroviricota</taxon>
        <taxon>Caudoviricetes</taxon>
    </lineage>
</organism>
<reference evidence="1" key="1">
    <citation type="submission" date="2024-03" db="EMBL/GenBank/DDBJ databases">
        <authorList>
            <person name="Chantapakul B."/>
            <person name="Wang S."/>
        </authorList>
    </citation>
    <scope>NUCLEOTIDE SEQUENCE</scope>
</reference>
<name>A0AAU8HYU8_9CAUD</name>
<protein>
    <submittedName>
        <fullName evidence="1">Uncharacterized protein</fullName>
    </submittedName>
</protein>
<dbReference type="EMBL" id="PP429226">
    <property type="protein sequence ID" value="XCI77576.1"/>
    <property type="molecule type" value="Genomic_DNA"/>
</dbReference>
<gene>
    <name evidence="1" type="ORF">LDCGVIBL_CDS0218</name>
</gene>
<accession>A0AAU8HYU8</accession>
<sequence length="54" mass="6318">MLISRNVNTKIETRTFKSAKQLKSNLYLFSRRYLQRKWRVPRSCSTQDSPVGGA</sequence>
<evidence type="ECO:0000313" key="1">
    <source>
        <dbReference type="EMBL" id="XCI77576.1"/>
    </source>
</evidence>
<proteinExistence type="predicted"/>